<feature type="region of interest" description="Disordered" evidence="1">
    <location>
        <begin position="132"/>
        <end position="189"/>
    </location>
</feature>
<feature type="region of interest" description="Disordered" evidence="1">
    <location>
        <begin position="226"/>
        <end position="281"/>
    </location>
</feature>
<dbReference type="Proteomes" id="UP001465755">
    <property type="component" value="Unassembled WGS sequence"/>
</dbReference>
<reference evidence="2 3" key="1">
    <citation type="journal article" date="2024" name="Nat. Commun.">
        <title>Phylogenomics reveals the evolutionary origins of lichenization in chlorophyte algae.</title>
        <authorList>
            <person name="Puginier C."/>
            <person name="Libourel C."/>
            <person name="Otte J."/>
            <person name="Skaloud P."/>
            <person name="Haon M."/>
            <person name="Grisel S."/>
            <person name="Petersen M."/>
            <person name="Berrin J.G."/>
            <person name="Delaux P.M."/>
            <person name="Dal Grande F."/>
            <person name="Keller J."/>
        </authorList>
    </citation>
    <scope>NUCLEOTIDE SEQUENCE [LARGE SCALE GENOMIC DNA]</scope>
    <source>
        <strain evidence="2 3">SAG 2036</strain>
    </source>
</reference>
<evidence type="ECO:0000313" key="2">
    <source>
        <dbReference type="EMBL" id="KAK9805908.1"/>
    </source>
</evidence>
<sequence length="281" mass="31789">MGTASSWRGPDNPIWESSSPYLVKTVLAQKKELETQTTSEKARLRVDADKSRKKAQQLELHYKQLQGLHKYQGTELSAVKAALKRRDLDMSDLQERISELENSIGVAHFAERVETLQGENNDLQQELSSLKDQLQNAQRTLHEKEDTHREAQAHAEKREREIEREREDLDRAENEARAQSARLSSARQRTEWQGRLFEELLHALLNDRRDSLSALKDLLHRKLDCDEAASRPPSPEKCKDAPADHDGSPTRGGIPAGHWPRCGPGSPEPSSFCATAVEHSP</sequence>
<keyword evidence="3" id="KW-1185">Reference proteome</keyword>
<name>A0AAW1P7U6_9CHLO</name>
<comment type="caution">
    <text evidence="2">The sequence shown here is derived from an EMBL/GenBank/DDBJ whole genome shotgun (WGS) entry which is preliminary data.</text>
</comment>
<feature type="compositionally biased region" description="Low complexity" evidence="1">
    <location>
        <begin position="177"/>
        <end position="187"/>
    </location>
</feature>
<dbReference type="EMBL" id="JALJOQ010000040">
    <property type="protein sequence ID" value="KAK9805908.1"/>
    <property type="molecule type" value="Genomic_DNA"/>
</dbReference>
<feature type="compositionally biased region" description="Basic and acidic residues" evidence="1">
    <location>
        <begin position="140"/>
        <end position="176"/>
    </location>
</feature>
<accession>A0AAW1P7U6</accession>
<feature type="compositionally biased region" description="Basic and acidic residues" evidence="1">
    <location>
        <begin position="226"/>
        <end position="248"/>
    </location>
</feature>
<evidence type="ECO:0000256" key="1">
    <source>
        <dbReference type="SAM" id="MobiDB-lite"/>
    </source>
</evidence>
<dbReference type="AlphaFoldDB" id="A0AAW1P7U6"/>
<protein>
    <submittedName>
        <fullName evidence="2">Uncharacterized protein</fullName>
    </submittedName>
</protein>
<evidence type="ECO:0000313" key="3">
    <source>
        <dbReference type="Proteomes" id="UP001465755"/>
    </source>
</evidence>
<gene>
    <name evidence="2" type="ORF">WJX73_003886</name>
</gene>
<proteinExistence type="predicted"/>
<organism evidence="2 3">
    <name type="scientific">Symbiochloris irregularis</name>
    <dbReference type="NCBI Taxonomy" id="706552"/>
    <lineage>
        <taxon>Eukaryota</taxon>
        <taxon>Viridiplantae</taxon>
        <taxon>Chlorophyta</taxon>
        <taxon>core chlorophytes</taxon>
        <taxon>Trebouxiophyceae</taxon>
        <taxon>Trebouxiales</taxon>
        <taxon>Trebouxiaceae</taxon>
        <taxon>Symbiochloris</taxon>
    </lineage>
</organism>
<dbReference type="Gene3D" id="1.10.287.1490">
    <property type="match status" value="1"/>
</dbReference>